<evidence type="ECO:0000256" key="2">
    <source>
        <dbReference type="SAM" id="Phobius"/>
    </source>
</evidence>
<dbReference type="CDD" id="cd06257">
    <property type="entry name" value="DnaJ"/>
    <property type="match status" value="1"/>
</dbReference>
<dbReference type="GO" id="GO:0071218">
    <property type="term" value="P:cellular response to misfolded protein"/>
    <property type="evidence" value="ECO:0007669"/>
    <property type="project" value="TreeGrafter"/>
</dbReference>
<keyword evidence="2" id="KW-0812">Transmembrane</keyword>
<dbReference type="InterPro" id="IPR001623">
    <property type="entry name" value="DnaJ_domain"/>
</dbReference>
<dbReference type="PANTHER" id="PTHR43908">
    <property type="entry name" value="AT29763P-RELATED"/>
    <property type="match status" value="1"/>
</dbReference>
<evidence type="ECO:0000256" key="1">
    <source>
        <dbReference type="SAM" id="MobiDB-lite"/>
    </source>
</evidence>
<reference evidence="5 6" key="1">
    <citation type="submission" date="2025-04" db="UniProtKB">
        <authorList>
            <consortium name="RefSeq"/>
        </authorList>
    </citation>
    <scope>IDENTIFICATION</scope>
    <source>
        <tissue evidence="5 6">Sperm</tissue>
    </source>
</reference>
<dbReference type="RefSeq" id="XP_032805907.1">
    <property type="nucleotide sequence ID" value="XM_032950016.1"/>
</dbReference>
<dbReference type="Pfam" id="PF00226">
    <property type="entry name" value="DnaJ"/>
    <property type="match status" value="1"/>
</dbReference>
<organism evidence="4 6">
    <name type="scientific">Petromyzon marinus</name>
    <name type="common">Sea lamprey</name>
    <dbReference type="NCBI Taxonomy" id="7757"/>
    <lineage>
        <taxon>Eukaryota</taxon>
        <taxon>Metazoa</taxon>
        <taxon>Chordata</taxon>
        <taxon>Craniata</taxon>
        <taxon>Vertebrata</taxon>
        <taxon>Cyclostomata</taxon>
        <taxon>Hyperoartia</taxon>
        <taxon>Petromyzontiformes</taxon>
        <taxon>Petromyzontidae</taxon>
        <taxon>Petromyzon</taxon>
    </lineage>
</organism>
<dbReference type="GO" id="GO:0005789">
    <property type="term" value="C:endoplasmic reticulum membrane"/>
    <property type="evidence" value="ECO:0007669"/>
    <property type="project" value="TreeGrafter"/>
</dbReference>
<dbReference type="InterPro" id="IPR018253">
    <property type="entry name" value="DnaJ_domain_CS"/>
</dbReference>
<dbReference type="KEGG" id="pmrn:116940331"/>
<name>A0AAJ7SVA7_PETMA</name>
<evidence type="ECO:0000313" key="5">
    <source>
        <dbReference type="RefSeq" id="XP_032805902.1"/>
    </source>
</evidence>
<gene>
    <name evidence="5 6 7 8 9" type="primary">LOC116940331</name>
</gene>
<protein>
    <submittedName>
        <fullName evidence="5 6">DnaJ homolog subfamily B member 14-like isoform X1</fullName>
    </submittedName>
</protein>
<keyword evidence="2" id="KW-0472">Membrane</keyword>
<dbReference type="PANTHER" id="PTHR43908:SF3">
    <property type="entry name" value="AT29763P-RELATED"/>
    <property type="match status" value="1"/>
</dbReference>
<dbReference type="InterPro" id="IPR051100">
    <property type="entry name" value="DnaJ_subfamily_B/C"/>
</dbReference>
<evidence type="ECO:0000313" key="8">
    <source>
        <dbReference type="RefSeq" id="XP_032805906.1"/>
    </source>
</evidence>
<dbReference type="SMART" id="SM00271">
    <property type="entry name" value="DnaJ"/>
    <property type="match status" value="1"/>
</dbReference>
<evidence type="ECO:0000313" key="9">
    <source>
        <dbReference type="RefSeq" id="XP_032805907.1"/>
    </source>
</evidence>
<evidence type="ECO:0000259" key="3">
    <source>
        <dbReference type="PROSITE" id="PS50076"/>
    </source>
</evidence>
<keyword evidence="4" id="KW-1185">Reference proteome</keyword>
<evidence type="ECO:0000313" key="4">
    <source>
        <dbReference type="Proteomes" id="UP001318040"/>
    </source>
</evidence>
<dbReference type="RefSeq" id="XP_032805904.1">
    <property type="nucleotide sequence ID" value="XM_032950013.1"/>
</dbReference>
<dbReference type="AlphaFoldDB" id="A0AAJ7SVA7"/>
<dbReference type="InterPro" id="IPR036869">
    <property type="entry name" value="J_dom_sf"/>
</dbReference>
<evidence type="ECO:0000313" key="6">
    <source>
        <dbReference type="RefSeq" id="XP_032805904.1"/>
    </source>
</evidence>
<dbReference type="RefSeq" id="XP_032805906.1">
    <property type="nucleotide sequence ID" value="XM_032950015.1"/>
</dbReference>
<dbReference type="GO" id="GO:0030544">
    <property type="term" value="F:Hsp70 protein binding"/>
    <property type="evidence" value="ECO:0007669"/>
    <property type="project" value="TreeGrafter"/>
</dbReference>
<dbReference type="Gene3D" id="1.10.287.110">
    <property type="entry name" value="DnaJ domain"/>
    <property type="match status" value="1"/>
</dbReference>
<accession>A0AAJ7SVA7</accession>
<keyword evidence="2" id="KW-1133">Transmembrane helix</keyword>
<dbReference type="SUPFAM" id="SSF46565">
    <property type="entry name" value="Chaperone J-domain"/>
    <property type="match status" value="1"/>
</dbReference>
<feature type="domain" description="J" evidence="3">
    <location>
        <begin position="71"/>
        <end position="135"/>
    </location>
</feature>
<feature type="region of interest" description="Disordered" evidence="1">
    <location>
        <begin position="142"/>
        <end position="178"/>
    </location>
</feature>
<proteinExistence type="predicted"/>
<dbReference type="Proteomes" id="UP001318040">
    <property type="component" value="Chromosome 8"/>
</dbReference>
<sequence>MEANRDVAMSYREKARAALSIGDTKQARRFLDKAQQLYPCDEDHELLARVNEHEEAAVMLKDVERICNACNYYEVLEVQSAASTEEIRRAFKLQSLKVHPDKNHMPGAADAFKKLNASHEVLTDPEKRGRYDLEWHKFDSRCSDSDNAENSRPFQRSANRHTCSSNGDGDRHSSPRKPYYSFTKREYEAKTDRCRVQEFCADFNWILVGLMVVMVASMMYQVSLYKWSPKLKMHIFRL</sequence>
<feature type="transmembrane region" description="Helical" evidence="2">
    <location>
        <begin position="203"/>
        <end position="225"/>
    </location>
</feature>
<dbReference type="RefSeq" id="XP_032805905.1">
    <property type="nucleotide sequence ID" value="XM_032950014.1"/>
</dbReference>
<feature type="compositionally biased region" description="Polar residues" evidence="1">
    <location>
        <begin position="148"/>
        <end position="167"/>
    </location>
</feature>
<dbReference type="RefSeq" id="XP_032805902.1">
    <property type="nucleotide sequence ID" value="XM_032950011.1"/>
</dbReference>
<dbReference type="PROSITE" id="PS50076">
    <property type="entry name" value="DNAJ_2"/>
    <property type="match status" value="1"/>
</dbReference>
<dbReference type="PRINTS" id="PR00625">
    <property type="entry name" value="JDOMAIN"/>
</dbReference>
<evidence type="ECO:0000313" key="7">
    <source>
        <dbReference type="RefSeq" id="XP_032805905.1"/>
    </source>
</evidence>
<dbReference type="PROSITE" id="PS00636">
    <property type="entry name" value="DNAJ_1"/>
    <property type="match status" value="1"/>
</dbReference>